<dbReference type="InterPro" id="IPR002616">
    <property type="entry name" value="tRNA_ribo_trans-like"/>
</dbReference>
<organism evidence="3">
    <name type="scientific">Candidatus Heimdallarchaeum aukensis</name>
    <dbReference type="NCBI Taxonomy" id="2876573"/>
    <lineage>
        <taxon>Archaea</taxon>
        <taxon>Promethearchaeati</taxon>
        <taxon>Candidatus Heimdallarchaeota</taxon>
        <taxon>Candidatus Heimdallarchaeia (ex Rinke et al. 2021) (nom. nud.)</taxon>
        <taxon>Candidatus Heimdallarchaeales</taxon>
        <taxon>Candidatus Heimdallarchaeaceae</taxon>
        <taxon>Candidatus Heimdallarchaeum</taxon>
    </lineage>
</organism>
<evidence type="ECO:0000256" key="1">
    <source>
        <dbReference type="ARBA" id="ARBA00022694"/>
    </source>
</evidence>
<dbReference type="GO" id="GO:0002099">
    <property type="term" value="P:tRNA wobble guanine modification"/>
    <property type="evidence" value="ECO:0007669"/>
    <property type="project" value="TreeGrafter"/>
</dbReference>
<dbReference type="GO" id="GO:0005737">
    <property type="term" value="C:cytoplasm"/>
    <property type="evidence" value="ECO:0007669"/>
    <property type="project" value="TreeGrafter"/>
</dbReference>
<name>A0A9Y1FLB7_9ARCH</name>
<dbReference type="EMBL" id="CP084166">
    <property type="protein sequence ID" value="UJG40408.1"/>
    <property type="molecule type" value="Genomic_DNA"/>
</dbReference>
<feature type="domain" description="tRNA-guanine(15) transglycosylase-like" evidence="2">
    <location>
        <begin position="43"/>
        <end position="178"/>
    </location>
</feature>
<sequence>MITTCKISSDDEKTEQQIVSDIFDNNSGKNDLFFWFGTPINPQPKVKSIAKFTSKNVGILVNGAEIIFKPKIREKIEKKGLKNFLEINSNVMMDSGGFIFQKKQGISIKVEDLIKLYNKASPDYAVVLDHPLDPTATYSKNYYRQKKTLDNLEKMLQANLDTTLIPVVHGHSFRKIINYSKKILEIYKDYTNSYPKWIGLGSMVPLLKYSKGSKNIPTHSKDKRLNAPMFVFAATALVKKLFPKSKLHVFGIGGTTTMNLIYGAGADSVDSVGWRLKAAHGAIQLPGLSDRFLFPRKNKSRKVLEEEHEEEFLKCECGVNPHTRENLDKSFNLRALHNAYVYLNEFERIKNMLPFTSDKLEQLKTYLKTSPLRKYIPFIIELNNGYFKNYNLSDIIQDYYLENEDINKIN</sequence>
<dbReference type="InterPro" id="IPR036511">
    <property type="entry name" value="TGT-like_sf"/>
</dbReference>
<proteinExistence type="predicted"/>
<keyword evidence="1" id="KW-0819">tRNA processing</keyword>
<dbReference type="AlphaFoldDB" id="A0A9Y1FLB7"/>
<dbReference type="Proteomes" id="UP001201020">
    <property type="component" value="Chromosome"/>
</dbReference>
<protein>
    <recommendedName>
        <fullName evidence="2">tRNA-guanine(15) transglycosylase-like domain-containing protein</fullName>
    </recommendedName>
</protein>
<dbReference type="Gene3D" id="3.20.20.105">
    <property type="entry name" value="Queuine tRNA-ribosyltransferase-like"/>
    <property type="match status" value="1"/>
</dbReference>
<dbReference type="InterPro" id="IPR050076">
    <property type="entry name" value="ArchSynthase1/Queuine_TRR"/>
</dbReference>
<dbReference type="Pfam" id="PF01702">
    <property type="entry name" value="TGT"/>
    <property type="match status" value="1"/>
</dbReference>
<accession>A0A9Y1FLB7</accession>
<evidence type="ECO:0000259" key="2">
    <source>
        <dbReference type="Pfam" id="PF01702"/>
    </source>
</evidence>
<dbReference type="PANTHER" id="PTHR46499">
    <property type="entry name" value="QUEUINE TRNA-RIBOSYLTRANSFERASE"/>
    <property type="match status" value="1"/>
</dbReference>
<evidence type="ECO:0000313" key="3">
    <source>
        <dbReference type="EMBL" id="UJG40408.1"/>
    </source>
</evidence>
<reference evidence="3" key="1">
    <citation type="journal article" date="2022" name="Nat. Microbiol.">
        <title>Unique mobile elements and scalable gene flow at the prokaryote-eukaryote boundary revealed by circularized Asgard archaea genomes.</title>
        <authorList>
            <person name="Wu F."/>
            <person name="Speth D.R."/>
            <person name="Philosof A."/>
            <person name="Cremiere A."/>
            <person name="Narayanan A."/>
            <person name="Barco R.A."/>
            <person name="Connon S.A."/>
            <person name="Amend J.P."/>
            <person name="Antoshechkin I.A."/>
            <person name="Orphan V.J."/>
        </authorList>
    </citation>
    <scope>NUCLEOTIDE SEQUENCE</scope>
    <source>
        <strain evidence="3">PM71</strain>
    </source>
</reference>
<dbReference type="SUPFAM" id="SSF51713">
    <property type="entry name" value="tRNA-guanine transglycosylase"/>
    <property type="match status" value="1"/>
</dbReference>
<dbReference type="PANTHER" id="PTHR46499:SF1">
    <property type="entry name" value="QUEUINE TRNA-RIBOSYLTRANSFERASE"/>
    <property type="match status" value="1"/>
</dbReference>
<gene>
    <name evidence="3" type="ORF">K9W45_11270</name>
</gene>